<dbReference type="EMBL" id="CM018049">
    <property type="protein sequence ID" value="KAA8520439.1"/>
    <property type="molecule type" value="Genomic_DNA"/>
</dbReference>
<keyword evidence="2" id="KW-1185">Reference proteome</keyword>
<gene>
    <name evidence="1" type="ORF">F0562_014695</name>
</gene>
<evidence type="ECO:0000313" key="1">
    <source>
        <dbReference type="EMBL" id="KAA8520439.1"/>
    </source>
</evidence>
<sequence length="74" mass="8494">MTLAIAINFSPVSRHLEFSPQFTVPKPQREREGIRARALAEQKPSPPSSIETLDPDLSARIRVFYWLFHCKNSL</sequence>
<evidence type="ECO:0000313" key="2">
    <source>
        <dbReference type="Proteomes" id="UP000325577"/>
    </source>
</evidence>
<accession>A0A5J4ZQY7</accession>
<proteinExistence type="predicted"/>
<dbReference type="AlphaFoldDB" id="A0A5J4ZQY7"/>
<organism evidence="1 2">
    <name type="scientific">Nyssa sinensis</name>
    <dbReference type="NCBI Taxonomy" id="561372"/>
    <lineage>
        <taxon>Eukaryota</taxon>
        <taxon>Viridiplantae</taxon>
        <taxon>Streptophyta</taxon>
        <taxon>Embryophyta</taxon>
        <taxon>Tracheophyta</taxon>
        <taxon>Spermatophyta</taxon>
        <taxon>Magnoliopsida</taxon>
        <taxon>eudicotyledons</taxon>
        <taxon>Gunneridae</taxon>
        <taxon>Pentapetalae</taxon>
        <taxon>asterids</taxon>
        <taxon>Cornales</taxon>
        <taxon>Nyssaceae</taxon>
        <taxon>Nyssa</taxon>
    </lineage>
</organism>
<name>A0A5J4ZQY7_9ASTE</name>
<dbReference type="Proteomes" id="UP000325577">
    <property type="component" value="Linkage Group LG6"/>
</dbReference>
<reference evidence="1 2" key="1">
    <citation type="submission" date="2019-09" db="EMBL/GenBank/DDBJ databases">
        <title>A chromosome-level genome assembly of the Chinese tupelo Nyssa sinensis.</title>
        <authorList>
            <person name="Yang X."/>
            <person name="Kang M."/>
            <person name="Yang Y."/>
            <person name="Xiong H."/>
            <person name="Wang M."/>
            <person name="Zhang Z."/>
            <person name="Wang Z."/>
            <person name="Wu H."/>
            <person name="Ma T."/>
            <person name="Liu J."/>
            <person name="Xi Z."/>
        </authorList>
    </citation>
    <scope>NUCLEOTIDE SEQUENCE [LARGE SCALE GENOMIC DNA]</scope>
    <source>
        <strain evidence="1">J267</strain>
        <tissue evidence="1">Leaf</tissue>
    </source>
</reference>
<protein>
    <submittedName>
        <fullName evidence="1">Uncharacterized protein</fullName>
    </submittedName>
</protein>